<feature type="transmembrane region" description="Helical" evidence="20">
    <location>
        <begin position="200"/>
        <end position="218"/>
    </location>
</feature>
<organism evidence="21 22">
    <name type="scientific">Nanchangia anserum</name>
    <dbReference type="NCBI Taxonomy" id="2692125"/>
    <lineage>
        <taxon>Bacteria</taxon>
        <taxon>Bacillati</taxon>
        <taxon>Actinomycetota</taxon>
        <taxon>Actinomycetes</taxon>
        <taxon>Actinomycetales</taxon>
        <taxon>Actinomycetaceae</taxon>
        <taxon>Nanchangia</taxon>
    </lineage>
</organism>
<keyword evidence="10 18" id="KW-0808">Transferase</keyword>
<feature type="region of interest" description="Disordered" evidence="19">
    <location>
        <begin position="1"/>
        <end position="24"/>
    </location>
</feature>
<evidence type="ECO:0000256" key="11">
    <source>
        <dbReference type="ARBA" id="ARBA00022692"/>
    </source>
</evidence>
<dbReference type="InterPro" id="IPR000374">
    <property type="entry name" value="PC_trans"/>
</dbReference>
<comment type="subcellular location">
    <subcellularLocation>
        <location evidence="2">Cell membrane</location>
        <topology evidence="2">Multi-pass membrane protein</topology>
    </subcellularLocation>
</comment>
<comment type="pathway">
    <text evidence="3 18">Phospholipid metabolism; CDP-diacylglycerol biosynthesis; CDP-diacylglycerol from sn-glycerol 3-phosphate: step 3/3.</text>
</comment>
<feature type="transmembrane region" description="Helical" evidence="20">
    <location>
        <begin position="133"/>
        <end position="153"/>
    </location>
</feature>
<evidence type="ECO:0000256" key="14">
    <source>
        <dbReference type="ARBA" id="ARBA00023098"/>
    </source>
</evidence>
<dbReference type="PANTHER" id="PTHR46382:SF1">
    <property type="entry name" value="PHOSPHATIDATE CYTIDYLYLTRANSFERASE"/>
    <property type="match status" value="1"/>
</dbReference>
<feature type="transmembrane region" description="Helical" evidence="20">
    <location>
        <begin position="54"/>
        <end position="72"/>
    </location>
</feature>
<evidence type="ECO:0000256" key="7">
    <source>
        <dbReference type="ARBA" id="ARBA00019373"/>
    </source>
</evidence>
<proteinExistence type="inferred from homology"/>
<dbReference type="UniPathway" id="UPA00557">
    <property type="reaction ID" value="UER00614"/>
</dbReference>
<evidence type="ECO:0000313" key="21">
    <source>
        <dbReference type="EMBL" id="MBD3688982.1"/>
    </source>
</evidence>
<evidence type="ECO:0000256" key="10">
    <source>
        <dbReference type="ARBA" id="ARBA00022679"/>
    </source>
</evidence>
<evidence type="ECO:0000256" key="6">
    <source>
        <dbReference type="ARBA" id="ARBA00012487"/>
    </source>
</evidence>
<feature type="transmembrane region" description="Helical" evidence="20">
    <location>
        <begin position="79"/>
        <end position="98"/>
    </location>
</feature>
<evidence type="ECO:0000256" key="9">
    <source>
        <dbReference type="ARBA" id="ARBA00022516"/>
    </source>
</evidence>
<keyword evidence="12 18" id="KW-0548">Nucleotidyltransferase</keyword>
<keyword evidence="13 20" id="KW-1133">Transmembrane helix</keyword>
<comment type="caution">
    <text evidence="21">The sequence shown here is derived from an EMBL/GenBank/DDBJ whole genome shotgun (WGS) entry which is preliminary data.</text>
</comment>
<keyword evidence="8" id="KW-1003">Cell membrane</keyword>
<comment type="similarity">
    <text evidence="5 18">Belongs to the CDS family.</text>
</comment>
<evidence type="ECO:0000313" key="22">
    <source>
        <dbReference type="Proteomes" id="UP000627538"/>
    </source>
</evidence>
<name>A0A8I0G714_9ACTO</name>
<keyword evidence="16" id="KW-0594">Phospholipid biosynthesis</keyword>
<evidence type="ECO:0000256" key="3">
    <source>
        <dbReference type="ARBA" id="ARBA00005119"/>
    </source>
</evidence>
<evidence type="ECO:0000256" key="1">
    <source>
        <dbReference type="ARBA" id="ARBA00001698"/>
    </source>
</evidence>
<reference evidence="21 22" key="1">
    <citation type="submission" date="2020-08" db="EMBL/GenBank/DDBJ databases">
        <title>Winkia gen. nov., sp. nov., isolated from faeces of the Anser albifrons in China.</title>
        <authorList>
            <person name="Liu Q."/>
        </authorList>
    </citation>
    <scope>NUCLEOTIDE SEQUENCE [LARGE SCALE GENOMIC DNA]</scope>
    <source>
        <strain evidence="21 22">C62</strain>
    </source>
</reference>
<dbReference type="GO" id="GO:0004605">
    <property type="term" value="F:phosphatidate cytidylyltransferase activity"/>
    <property type="evidence" value="ECO:0007669"/>
    <property type="project" value="UniProtKB-EC"/>
</dbReference>
<comment type="pathway">
    <text evidence="4">Lipid metabolism.</text>
</comment>
<keyword evidence="11 18" id="KW-0812">Transmembrane</keyword>
<accession>A0A8I0G714</accession>
<keyword evidence="15 20" id="KW-0472">Membrane</keyword>
<keyword evidence="22" id="KW-1185">Reference proteome</keyword>
<gene>
    <name evidence="21" type="ORF">H8R10_01875</name>
</gene>
<evidence type="ECO:0000256" key="16">
    <source>
        <dbReference type="ARBA" id="ARBA00023209"/>
    </source>
</evidence>
<keyword evidence="17" id="KW-1208">Phospholipid metabolism</keyword>
<keyword evidence="9" id="KW-0444">Lipid biosynthesis</keyword>
<sequence>MSERASRLVSPPPTQNKVPPPATGRAGRNLPWAIAIGVALGCIAAIFVFLPQPFFVGFVAVVIALALWEFAGACARADIAVALPPLWVGALGILVCAWQLGCEAMLVALFLTILASVFWRLMDGGGLRALRDVLVTAFAATYLPLQAAFVVLMEVRGGPWPIILFILGTISNDIGGYVAGVLLGRHPMAPSVSPSKSWEGFLGSLVMSVLVVAAGMHLLGGPLWVGVCLGIVSPMLATIGDLGESLIKRDMGLKDMGTLLPGHGGIMDRLDSLVMTVPAYYMVFSLALGW</sequence>
<evidence type="ECO:0000256" key="15">
    <source>
        <dbReference type="ARBA" id="ARBA00023136"/>
    </source>
</evidence>
<evidence type="ECO:0000256" key="2">
    <source>
        <dbReference type="ARBA" id="ARBA00004651"/>
    </source>
</evidence>
<dbReference type="PROSITE" id="PS01315">
    <property type="entry name" value="CDS"/>
    <property type="match status" value="1"/>
</dbReference>
<evidence type="ECO:0000256" key="8">
    <source>
        <dbReference type="ARBA" id="ARBA00022475"/>
    </source>
</evidence>
<dbReference type="GO" id="GO:0005886">
    <property type="term" value="C:plasma membrane"/>
    <property type="evidence" value="ECO:0007669"/>
    <property type="project" value="UniProtKB-SubCell"/>
</dbReference>
<evidence type="ECO:0000256" key="5">
    <source>
        <dbReference type="ARBA" id="ARBA00010185"/>
    </source>
</evidence>
<evidence type="ECO:0000256" key="4">
    <source>
        <dbReference type="ARBA" id="ARBA00005189"/>
    </source>
</evidence>
<feature type="transmembrane region" description="Helical" evidence="20">
    <location>
        <begin position="224"/>
        <end position="243"/>
    </location>
</feature>
<dbReference type="Proteomes" id="UP000627538">
    <property type="component" value="Unassembled WGS sequence"/>
</dbReference>
<dbReference type="EC" id="2.7.7.41" evidence="6 18"/>
<keyword evidence="14" id="KW-0443">Lipid metabolism</keyword>
<evidence type="ECO:0000256" key="13">
    <source>
        <dbReference type="ARBA" id="ARBA00022989"/>
    </source>
</evidence>
<dbReference type="Pfam" id="PF01148">
    <property type="entry name" value="CTP_transf_1"/>
    <property type="match status" value="1"/>
</dbReference>
<evidence type="ECO:0000256" key="18">
    <source>
        <dbReference type="RuleBase" id="RU003938"/>
    </source>
</evidence>
<evidence type="ECO:0000256" key="12">
    <source>
        <dbReference type="ARBA" id="ARBA00022695"/>
    </source>
</evidence>
<dbReference type="EMBL" id="JACRUO010000001">
    <property type="protein sequence ID" value="MBD3688982.1"/>
    <property type="molecule type" value="Genomic_DNA"/>
</dbReference>
<dbReference type="PANTHER" id="PTHR46382">
    <property type="entry name" value="PHOSPHATIDATE CYTIDYLYLTRANSFERASE"/>
    <property type="match status" value="1"/>
</dbReference>
<evidence type="ECO:0000256" key="20">
    <source>
        <dbReference type="SAM" id="Phobius"/>
    </source>
</evidence>
<feature type="transmembrane region" description="Helical" evidence="20">
    <location>
        <begin position="159"/>
        <end position="179"/>
    </location>
</feature>
<evidence type="ECO:0000256" key="19">
    <source>
        <dbReference type="SAM" id="MobiDB-lite"/>
    </source>
</evidence>
<evidence type="ECO:0000256" key="17">
    <source>
        <dbReference type="ARBA" id="ARBA00023264"/>
    </source>
</evidence>
<comment type="catalytic activity">
    <reaction evidence="1 18">
        <text>a 1,2-diacyl-sn-glycero-3-phosphate + CTP + H(+) = a CDP-1,2-diacyl-sn-glycerol + diphosphate</text>
        <dbReference type="Rhea" id="RHEA:16229"/>
        <dbReference type="ChEBI" id="CHEBI:15378"/>
        <dbReference type="ChEBI" id="CHEBI:33019"/>
        <dbReference type="ChEBI" id="CHEBI:37563"/>
        <dbReference type="ChEBI" id="CHEBI:58332"/>
        <dbReference type="ChEBI" id="CHEBI:58608"/>
        <dbReference type="EC" id="2.7.7.41"/>
    </reaction>
</comment>
<dbReference type="GO" id="GO:0016024">
    <property type="term" value="P:CDP-diacylglycerol biosynthetic process"/>
    <property type="evidence" value="ECO:0007669"/>
    <property type="project" value="UniProtKB-UniPathway"/>
</dbReference>
<feature type="compositionally biased region" description="Pro residues" evidence="19">
    <location>
        <begin position="10"/>
        <end position="22"/>
    </location>
</feature>
<feature type="transmembrane region" description="Helical" evidence="20">
    <location>
        <begin position="104"/>
        <end position="121"/>
    </location>
</feature>
<dbReference type="AlphaFoldDB" id="A0A8I0G714"/>
<protein>
    <recommendedName>
        <fullName evidence="7 18">Phosphatidate cytidylyltransferase</fullName>
        <ecNumber evidence="6 18">2.7.7.41</ecNumber>
    </recommendedName>
</protein>
<feature type="transmembrane region" description="Helical" evidence="20">
    <location>
        <begin position="30"/>
        <end position="48"/>
    </location>
</feature>